<dbReference type="AlphaFoldDB" id="A0A212J5P1"/>
<accession>A0A212J5P1</accession>
<dbReference type="PROSITE" id="PS51257">
    <property type="entry name" value="PROKAR_LIPOPROTEIN"/>
    <property type="match status" value="1"/>
</dbReference>
<sequence length="273" mass="31739">MKNISSYFKLCLVLVCLLFVACSDDNSIQNFPGGTSAQLLPVKISGEKNGGQKVFVYDDYNRLISCSYFSKLDKNLSKISELKIQYDALGRVEKATQESSEGESYIYTITYDELQIVVQDKYYTRYIDIDTQGRVLKMKQYYANNRDASIEFNYQYDQKGNLIKNDFNNNYYSYTYDDHNGIYSSVNTPQWFLVTMLDATLIYNNYIQIQVSFFDENGKEQTPTTFKITHTYNENGYPVKYHVPNMTFCGTPPLPESDFRVEYQEAKVMGVYF</sequence>
<keyword evidence="1" id="KW-0732">Signal</keyword>
<reference evidence="2" key="1">
    <citation type="submission" date="2016-04" db="EMBL/GenBank/DDBJ databases">
        <authorList>
            <person name="Evans L.H."/>
            <person name="Alamgir A."/>
            <person name="Owens N."/>
            <person name="Weber N.D."/>
            <person name="Virtaneva K."/>
            <person name="Barbian K."/>
            <person name="Babar A."/>
            <person name="Rosenke K."/>
        </authorList>
    </citation>
    <scope>NUCLEOTIDE SEQUENCE</scope>
    <source>
        <strain evidence="2">86-2</strain>
    </source>
</reference>
<proteinExistence type="predicted"/>
<evidence type="ECO:0008006" key="3">
    <source>
        <dbReference type="Google" id="ProtNLM"/>
    </source>
</evidence>
<feature type="signal peptide" evidence="1">
    <location>
        <begin position="1"/>
        <end position="21"/>
    </location>
</feature>
<name>A0A212J5P1_9BACT</name>
<evidence type="ECO:0000256" key="1">
    <source>
        <dbReference type="SAM" id="SignalP"/>
    </source>
</evidence>
<organism evidence="2">
    <name type="scientific">uncultured Dysgonomonas sp</name>
    <dbReference type="NCBI Taxonomy" id="206096"/>
    <lineage>
        <taxon>Bacteria</taxon>
        <taxon>Pseudomonadati</taxon>
        <taxon>Bacteroidota</taxon>
        <taxon>Bacteroidia</taxon>
        <taxon>Bacteroidales</taxon>
        <taxon>Dysgonomonadaceae</taxon>
        <taxon>Dysgonomonas</taxon>
        <taxon>environmental samples</taxon>
    </lineage>
</organism>
<feature type="chain" id="PRO_5013098019" description="DUF4595 domain-containing protein" evidence="1">
    <location>
        <begin position="22"/>
        <end position="273"/>
    </location>
</feature>
<protein>
    <recommendedName>
        <fullName evidence="3">DUF4595 domain-containing protein</fullName>
    </recommendedName>
</protein>
<gene>
    <name evidence="2" type="ORF">KL86DYS2_10776</name>
</gene>
<dbReference type="RefSeq" id="WP_296947333.1">
    <property type="nucleotide sequence ID" value="NZ_LT599021.1"/>
</dbReference>
<dbReference type="EMBL" id="FLUL01000001">
    <property type="protein sequence ID" value="SBV94704.1"/>
    <property type="molecule type" value="Genomic_DNA"/>
</dbReference>
<evidence type="ECO:0000313" key="2">
    <source>
        <dbReference type="EMBL" id="SBV94704.1"/>
    </source>
</evidence>